<reference evidence="2 3" key="1">
    <citation type="journal article" date="2018" name="Front. Plant Sci.">
        <title>Red Clover (Trifolium pratense) and Zigzag Clover (T. medium) - A Picture of Genomic Similarities and Differences.</title>
        <authorList>
            <person name="Dluhosova J."/>
            <person name="Istvanek J."/>
            <person name="Nedelnik J."/>
            <person name="Repkova J."/>
        </authorList>
    </citation>
    <scope>NUCLEOTIDE SEQUENCE [LARGE SCALE GENOMIC DNA]</scope>
    <source>
        <strain evidence="3">cv. 10/8</strain>
        <tissue evidence="2">Leaf</tissue>
    </source>
</reference>
<accession>A0A392UAX0</accession>
<dbReference type="Proteomes" id="UP000265520">
    <property type="component" value="Unassembled WGS sequence"/>
</dbReference>
<feature type="transmembrane region" description="Helical" evidence="1">
    <location>
        <begin position="30"/>
        <end position="54"/>
    </location>
</feature>
<dbReference type="EMBL" id="LXQA010744658">
    <property type="protein sequence ID" value="MCI68875.1"/>
    <property type="molecule type" value="Genomic_DNA"/>
</dbReference>
<protein>
    <submittedName>
        <fullName evidence="2">MATE efflux family protein 5-like</fullName>
    </submittedName>
</protein>
<feature type="non-terminal residue" evidence="2">
    <location>
        <position position="57"/>
    </location>
</feature>
<dbReference type="AlphaFoldDB" id="A0A392UAX0"/>
<evidence type="ECO:0000313" key="3">
    <source>
        <dbReference type="Proteomes" id="UP000265520"/>
    </source>
</evidence>
<keyword evidence="1" id="KW-1133">Transmembrane helix</keyword>
<evidence type="ECO:0000313" key="2">
    <source>
        <dbReference type="EMBL" id="MCI68875.1"/>
    </source>
</evidence>
<organism evidence="2 3">
    <name type="scientific">Trifolium medium</name>
    <dbReference type="NCBI Taxonomy" id="97028"/>
    <lineage>
        <taxon>Eukaryota</taxon>
        <taxon>Viridiplantae</taxon>
        <taxon>Streptophyta</taxon>
        <taxon>Embryophyta</taxon>
        <taxon>Tracheophyta</taxon>
        <taxon>Spermatophyta</taxon>
        <taxon>Magnoliopsida</taxon>
        <taxon>eudicotyledons</taxon>
        <taxon>Gunneridae</taxon>
        <taxon>Pentapetalae</taxon>
        <taxon>rosids</taxon>
        <taxon>fabids</taxon>
        <taxon>Fabales</taxon>
        <taxon>Fabaceae</taxon>
        <taxon>Papilionoideae</taxon>
        <taxon>50 kb inversion clade</taxon>
        <taxon>NPAAA clade</taxon>
        <taxon>Hologalegina</taxon>
        <taxon>IRL clade</taxon>
        <taxon>Trifolieae</taxon>
        <taxon>Trifolium</taxon>
    </lineage>
</organism>
<keyword evidence="1" id="KW-0812">Transmembrane</keyword>
<proteinExistence type="predicted"/>
<keyword evidence="1" id="KW-0472">Membrane</keyword>
<evidence type="ECO:0000256" key="1">
    <source>
        <dbReference type="SAM" id="Phobius"/>
    </source>
</evidence>
<name>A0A392UAX0_9FABA</name>
<comment type="caution">
    <text evidence="2">The sequence shown here is derived from an EMBL/GenBank/DDBJ whole genome shotgun (WGS) entry which is preliminary data.</text>
</comment>
<keyword evidence="3" id="KW-1185">Reference proteome</keyword>
<sequence length="57" mass="6404">MIVEEKNEENTSLPIIVEDPVIVEEVKKQLWISFPLISVALLTFGIDLISVMIVGHL</sequence>